<comment type="caution">
    <text evidence="1">The sequence shown here is derived from an EMBL/GenBank/DDBJ whole genome shotgun (WGS) entry which is preliminary data.</text>
</comment>
<gene>
    <name evidence="1" type="ORF">TNCT_717401</name>
</gene>
<proteinExistence type="predicted"/>
<protein>
    <submittedName>
        <fullName evidence="1">Uncharacterized protein</fullName>
    </submittedName>
</protein>
<accession>A0A8X6FD56</accession>
<dbReference type="Proteomes" id="UP000887116">
    <property type="component" value="Unassembled WGS sequence"/>
</dbReference>
<dbReference type="AlphaFoldDB" id="A0A8X6FD56"/>
<name>A0A8X6FD56_TRICU</name>
<evidence type="ECO:0000313" key="2">
    <source>
        <dbReference type="Proteomes" id="UP000887116"/>
    </source>
</evidence>
<reference evidence="1" key="1">
    <citation type="submission" date="2020-07" db="EMBL/GenBank/DDBJ databases">
        <title>Multicomponent nature underlies the extraordinary mechanical properties of spider dragline silk.</title>
        <authorList>
            <person name="Kono N."/>
            <person name="Nakamura H."/>
            <person name="Mori M."/>
            <person name="Yoshida Y."/>
            <person name="Ohtoshi R."/>
            <person name="Malay A.D."/>
            <person name="Moran D.A.P."/>
            <person name="Tomita M."/>
            <person name="Numata K."/>
            <person name="Arakawa K."/>
        </authorList>
    </citation>
    <scope>NUCLEOTIDE SEQUENCE</scope>
</reference>
<dbReference type="EMBL" id="BMAO01031600">
    <property type="protein sequence ID" value="GFQ76241.1"/>
    <property type="molecule type" value="Genomic_DNA"/>
</dbReference>
<sequence length="109" mass="12403">MESRSSVLKGDRDVENEELITNFRNDVGSKTLVNHFVDRQDFTFEGYRSLNAIKDCVVALLPRRRVDRAVIDHVGECYIPPTTTAAQFCLRIIPGFVGVKWDKIQTGFV</sequence>
<evidence type="ECO:0000313" key="1">
    <source>
        <dbReference type="EMBL" id="GFQ76241.1"/>
    </source>
</evidence>
<keyword evidence="2" id="KW-1185">Reference proteome</keyword>
<organism evidence="1 2">
    <name type="scientific">Trichonephila clavata</name>
    <name type="common">Joro spider</name>
    <name type="synonym">Nephila clavata</name>
    <dbReference type="NCBI Taxonomy" id="2740835"/>
    <lineage>
        <taxon>Eukaryota</taxon>
        <taxon>Metazoa</taxon>
        <taxon>Ecdysozoa</taxon>
        <taxon>Arthropoda</taxon>
        <taxon>Chelicerata</taxon>
        <taxon>Arachnida</taxon>
        <taxon>Araneae</taxon>
        <taxon>Araneomorphae</taxon>
        <taxon>Entelegynae</taxon>
        <taxon>Araneoidea</taxon>
        <taxon>Nephilidae</taxon>
        <taxon>Trichonephila</taxon>
    </lineage>
</organism>